<organism evidence="1 2">
    <name type="scientific">Pangasius djambal</name>
    <dbReference type="NCBI Taxonomy" id="1691987"/>
    <lineage>
        <taxon>Eukaryota</taxon>
        <taxon>Metazoa</taxon>
        <taxon>Chordata</taxon>
        <taxon>Craniata</taxon>
        <taxon>Vertebrata</taxon>
        <taxon>Euteleostomi</taxon>
        <taxon>Actinopterygii</taxon>
        <taxon>Neopterygii</taxon>
        <taxon>Teleostei</taxon>
        <taxon>Ostariophysi</taxon>
        <taxon>Siluriformes</taxon>
        <taxon>Pangasiidae</taxon>
        <taxon>Pangasius</taxon>
    </lineage>
</organism>
<sequence length="493" mass="53680">MNINSAQTVTPAQDQGNATMLPPKVNYNHETDLLRGNLTVVTSASRPTWVKSSSAPGPSYLTSFLVNFLSASAWCSAACRDSGMEAQAGGDAGLFDKPRMSTASARLGFCGAVFIMLKSALGAGLLSFPWAFSRAGGVHTAVTVEMFSLVFLVSGLVILGYSSSISGQSTYQAVVGHLCGPAIGKLLSISIYELITDSAGNEMPYHWYTDQRFTLFLVCVFVILPLSIPKEIWIQKYTSALGTVAATYLTVAIVVRYYTRTVPEGQLSPSKNTGMGFWASIFNVIPTICFGFQCHECCVAVYSSLGNKKLSNWIIISLLSMFICLIIYTLTGIYGYLTFGRNVAADVLMSYSGDDVLMIIARLLFGVSIITIYPIALLLGRLVIQDPLLRHGETESYETCIRVALTAVWIIITLLIALFVPDISKVISIIGGISAFFIFVFPGLCLIFAMQSQPMSARLRWILIAWGMITILCGTFIFGQSTFFAIMQVFHKL</sequence>
<protein>
    <submittedName>
        <fullName evidence="1">Uncharacterized protein</fullName>
    </submittedName>
</protein>
<evidence type="ECO:0000313" key="1">
    <source>
        <dbReference type="EMBL" id="MCJ8733365.1"/>
    </source>
</evidence>
<name>A0ACC5YCL3_9TELE</name>
<gene>
    <name evidence="1" type="ORF">PDJAM_G00222440</name>
</gene>
<reference evidence="1" key="1">
    <citation type="submission" date="2020-02" db="EMBL/GenBank/DDBJ databases">
        <title>Genome sequencing of the panga catfish, Pangasius djambal.</title>
        <authorList>
            <person name="Wen M."/>
            <person name="Zahm M."/>
            <person name="Roques C."/>
            <person name="Cabau C."/>
            <person name="Klopp C."/>
            <person name="Donnadieu C."/>
            <person name="Jouanno E."/>
            <person name="Avarre J.-C."/>
            <person name="Campet M."/>
            <person name="Ha T."/>
            <person name="Dugue R."/>
            <person name="Lampietro C."/>
            <person name="Louis A."/>
            <person name="Herpin A."/>
            <person name="Echchiki A."/>
            <person name="Berthelot C."/>
            <person name="Parey E."/>
            <person name="Roest-Crollius H."/>
            <person name="Braasch I."/>
            <person name="Postlethwait J.H."/>
            <person name="Bobe J."/>
            <person name="Montfort J."/>
            <person name="Bouchez O."/>
            <person name="Begum T."/>
            <person name="Schartl M."/>
            <person name="Gustiano R."/>
            <person name="Guiguen Y."/>
        </authorList>
    </citation>
    <scope>NUCLEOTIDE SEQUENCE</scope>
    <source>
        <strain evidence="1">Pdj_M5554</strain>
    </source>
</reference>
<dbReference type="Proteomes" id="UP000830395">
    <property type="component" value="Chromosome 6"/>
</dbReference>
<dbReference type="EMBL" id="CM040980">
    <property type="protein sequence ID" value="MCJ8733365.1"/>
    <property type="molecule type" value="Genomic_DNA"/>
</dbReference>
<accession>A0ACC5YCL3</accession>
<evidence type="ECO:0000313" key="2">
    <source>
        <dbReference type="Proteomes" id="UP000830395"/>
    </source>
</evidence>
<comment type="caution">
    <text evidence="1">The sequence shown here is derived from an EMBL/GenBank/DDBJ whole genome shotgun (WGS) entry which is preliminary data.</text>
</comment>
<proteinExistence type="predicted"/>
<keyword evidence="2" id="KW-1185">Reference proteome</keyword>